<dbReference type="AlphaFoldDB" id="A0A1T5FBZ8"/>
<evidence type="ECO:0000256" key="1">
    <source>
        <dbReference type="ARBA" id="ARBA00005417"/>
    </source>
</evidence>
<proteinExistence type="inferred from homology"/>
<evidence type="ECO:0000256" key="6">
    <source>
        <dbReference type="ARBA" id="ARBA00022840"/>
    </source>
</evidence>
<evidence type="ECO:0000313" key="11">
    <source>
        <dbReference type="EMBL" id="SKB93616.1"/>
    </source>
</evidence>
<dbReference type="Proteomes" id="UP000190130">
    <property type="component" value="Unassembled WGS sequence"/>
</dbReference>
<keyword evidence="6 11" id="KW-0067">ATP-binding</keyword>
<dbReference type="SMART" id="SM00382">
    <property type="entry name" value="AAA"/>
    <property type="match status" value="1"/>
</dbReference>
<dbReference type="SUPFAM" id="SSF50331">
    <property type="entry name" value="MOP-like"/>
    <property type="match status" value="1"/>
</dbReference>
<reference evidence="11 12" key="1">
    <citation type="submission" date="2017-02" db="EMBL/GenBank/DDBJ databases">
        <authorList>
            <person name="Peterson S.W."/>
        </authorList>
    </citation>
    <scope>NUCLEOTIDE SEQUENCE [LARGE SCALE GENOMIC DNA]</scope>
    <source>
        <strain evidence="11 12">DSM 9653</strain>
    </source>
</reference>
<sequence length="385" mass="41156">MKTLGIGRARLNGAVSTLAETKAGWLGWGRRGTAGAAIPMALGFEGVTQRFGAVTALSDVSLTVRPGEIVALLGQSGCGKTTLLRLAAGVERPSAGRVLLEGRDVSDPARFVEPEHRGVGFVFQDYALFPHLTVGENVRFGLRGQGAAAAEATALRALARVGLADFYGAYPHMLSGGEQQRVALARAIAPRPGVLLMDEPFSNLDRRLRDVVRDETAALLEETGATSIIVTHDPEDAMRIADRIVLMRAGRIIQVGTGEELYRTPASLFAARFFCDFTEVEGWVAGGAVDTPLGRFAAPDMPEGSDAIVCIRPHRVRIVPKGYYLPGRLVARRFLGEFDHLLVAVEGFDRALSVRASLSDEIAVGDEVGVEIPSDEVLVFPAADQ</sequence>
<keyword evidence="4" id="KW-0410">Iron transport</keyword>
<dbReference type="GO" id="GO:0005524">
    <property type="term" value="F:ATP binding"/>
    <property type="evidence" value="ECO:0007669"/>
    <property type="project" value="UniProtKB-KW"/>
</dbReference>
<keyword evidence="7" id="KW-0408">Iron</keyword>
<organism evidence="11 12">
    <name type="scientific">Bosea thiooxidans</name>
    <dbReference type="NCBI Taxonomy" id="53254"/>
    <lineage>
        <taxon>Bacteria</taxon>
        <taxon>Pseudomonadati</taxon>
        <taxon>Pseudomonadota</taxon>
        <taxon>Alphaproteobacteria</taxon>
        <taxon>Hyphomicrobiales</taxon>
        <taxon>Boseaceae</taxon>
        <taxon>Bosea</taxon>
    </lineage>
</organism>
<dbReference type="Pfam" id="PF08402">
    <property type="entry name" value="TOBE_2"/>
    <property type="match status" value="1"/>
</dbReference>
<dbReference type="InterPro" id="IPR015853">
    <property type="entry name" value="ABC_transpr_FbpC"/>
</dbReference>
<evidence type="ECO:0000256" key="7">
    <source>
        <dbReference type="ARBA" id="ARBA00023004"/>
    </source>
</evidence>
<dbReference type="InterPro" id="IPR008995">
    <property type="entry name" value="Mo/tungstate-bd_C_term_dom"/>
</dbReference>
<dbReference type="GO" id="GO:0016887">
    <property type="term" value="F:ATP hydrolysis activity"/>
    <property type="evidence" value="ECO:0007669"/>
    <property type="project" value="InterPro"/>
</dbReference>
<dbReference type="CDD" id="cd03259">
    <property type="entry name" value="ABC_Carb_Solutes_like"/>
    <property type="match status" value="1"/>
</dbReference>
<protein>
    <submittedName>
        <fullName evidence="11">Iron(III) transport system ATP-binding protein</fullName>
    </submittedName>
</protein>
<dbReference type="InterPro" id="IPR013611">
    <property type="entry name" value="Transp-assoc_OB_typ2"/>
</dbReference>
<feature type="domain" description="ABC transporter" evidence="10">
    <location>
        <begin position="42"/>
        <end position="274"/>
    </location>
</feature>
<dbReference type="GO" id="GO:0043190">
    <property type="term" value="C:ATP-binding cassette (ABC) transporter complex"/>
    <property type="evidence" value="ECO:0007669"/>
    <property type="project" value="InterPro"/>
</dbReference>
<evidence type="ECO:0000256" key="8">
    <source>
        <dbReference type="ARBA" id="ARBA00023065"/>
    </source>
</evidence>
<dbReference type="SUPFAM" id="SSF52540">
    <property type="entry name" value="P-loop containing nucleoside triphosphate hydrolases"/>
    <property type="match status" value="1"/>
</dbReference>
<dbReference type="PANTHER" id="PTHR42781">
    <property type="entry name" value="SPERMIDINE/PUTRESCINE IMPORT ATP-BINDING PROTEIN POTA"/>
    <property type="match status" value="1"/>
</dbReference>
<evidence type="ECO:0000256" key="3">
    <source>
        <dbReference type="ARBA" id="ARBA00022475"/>
    </source>
</evidence>
<evidence type="ECO:0000256" key="5">
    <source>
        <dbReference type="ARBA" id="ARBA00022741"/>
    </source>
</evidence>
<dbReference type="Pfam" id="PF00005">
    <property type="entry name" value="ABC_tran"/>
    <property type="match status" value="1"/>
</dbReference>
<keyword evidence="2" id="KW-0813">Transport</keyword>
<evidence type="ECO:0000256" key="9">
    <source>
        <dbReference type="ARBA" id="ARBA00023136"/>
    </source>
</evidence>
<dbReference type="Gene3D" id="2.40.50.100">
    <property type="match status" value="1"/>
</dbReference>
<keyword evidence="9" id="KW-0472">Membrane</keyword>
<dbReference type="InterPro" id="IPR050093">
    <property type="entry name" value="ABC_SmlMolc_Importer"/>
</dbReference>
<dbReference type="GO" id="GO:0015697">
    <property type="term" value="P:quaternary ammonium group transport"/>
    <property type="evidence" value="ECO:0007669"/>
    <property type="project" value="UniProtKB-ARBA"/>
</dbReference>
<keyword evidence="5" id="KW-0547">Nucleotide-binding</keyword>
<dbReference type="EMBL" id="FUYX01000008">
    <property type="protein sequence ID" value="SKB93616.1"/>
    <property type="molecule type" value="Genomic_DNA"/>
</dbReference>
<keyword evidence="8" id="KW-0406">Ion transport</keyword>
<dbReference type="PROSITE" id="PS50893">
    <property type="entry name" value="ABC_TRANSPORTER_2"/>
    <property type="match status" value="1"/>
</dbReference>
<dbReference type="Gene3D" id="2.40.50.140">
    <property type="entry name" value="Nucleic acid-binding proteins"/>
    <property type="match status" value="1"/>
</dbReference>
<dbReference type="GO" id="GO:0015408">
    <property type="term" value="F:ABC-type ferric iron transporter activity"/>
    <property type="evidence" value="ECO:0007669"/>
    <property type="project" value="InterPro"/>
</dbReference>
<keyword evidence="3" id="KW-1003">Cell membrane</keyword>
<dbReference type="InterPro" id="IPR003439">
    <property type="entry name" value="ABC_transporter-like_ATP-bd"/>
</dbReference>
<dbReference type="PROSITE" id="PS00211">
    <property type="entry name" value="ABC_TRANSPORTER_1"/>
    <property type="match status" value="1"/>
</dbReference>
<dbReference type="FunFam" id="3.40.50.300:FF:000425">
    <property type="entry name" value="Probable ABC transporter, ATP-binding subunit"/>
    <property type="match status" value="1"/>
</dbReference>
<dbReference type="PANTHER" id="PTHR42781:SF4">
    <property type="entry name" value="SPERMIDINE_PUTRESCINE IMPORT ATP-BINDING PROTEIN POTA"/>
    <property type="match status" value="1"/>
</dbReference>
<dbReference type="InterPro" id="IPR003593">
    <property type="entry name" value="AAA+_ATPase"/>
</dbReference>
<evidence type="ECO:0000313" key="12">
    <source>
        <dbReference type="Proteomes" id="UP000190130"/>
    </source>
</evidence>
<name>A0A1T5FBZ8_9HYPH</name>
<dbReference type="Gene3D" id="3.40.50.300">
    <property type="entry name" value="P-loop containing nucleotide triphosphate hydrolases"/>
    <property type="match status" value="1"/>
</dbReference>
<dbReference type="InterPro" id="IPR027417">
    <property type="entry name" value="P-loop_NTPase"/>
</dbReference>
<comment type="similarity">
    <text evidence="1">Belongs to the ABC transporter superfamily.</text>
</comment>
<evidence type="ECO:0000256" key="4">
    <source>
        <dbReference type="ARBA" id="ARBA00022496"/>
    </source>
</evidence>
<evidence type="ECO:0000256" key="2">
    <source>
        <dbReference type="ARBA" id="ARBA00022448"/>
    </source>
</evidence>
<dbReference type="InterPro" id="IPR017871">
    <property type="entry name" value="ABC_transporter-like_CS"/>
</dbReference>
<dbReference type="InterPro" id="IPR012340">
    <property type="entry name" value="NA-bd_OB-fold"/>
</dbReference>
<evidence type="ECO:0000259" key="10">
    <source>
        <dbReference type="PROSITE" id="PS50893"/>
    </source>
</evidence>
<gene>
    <name evidence="11" type="ORF">SAMN05660750_03105</name>
</gene>
<accession>A0A1T5FBZ8</accession>